<evidence type="ECO:0000256" key="1">
    <source>
        <dbReference type="ARBA" id="ARBA00004651"/>
    </source>
</evidence>
<sequence>MVGLFPNFKYFLTPFVLLLVIAYRKSTAFIFLLTILVGILIVWIKQVSLENKFLSTQFDNLVEIEAVVRSDPVLRSGQVFGSNRRLDEYSVLIKLTRINDRKINLPARLKYSKQISLQMDQVISAKVRLVKTRETKVAALAVARESISILSPPRNLFRFTEVIRNKFRGQADGSTSSSLVPGLVLGDTSLQSNDFKEQMQKVGLSHLTAVSGANFVLVASFLLWFLQFIIKRIKHRLIIVLIVLFLFIFLVRPTPSVLRAAVMTLVILIARYRGESTRGIASLGAAITLLILLDPFQSIDPGFALSVLATAGILFLSPKVENKFQKILKPRWLVEAIAIPVSATIPCLPVILLLSNEFSIATIPSNILVAPVIAPITVLGFLSAILTPINSSVGSILFAAASFFAKYIVVVSDTMEKFPSIHFNNTRVYILIFILSLALYFNHQKSIAVTITALLLVQLVSTTISWPGRNWQVVNCDVGQGDAMVVNLGTSSAIVIDTGPDSGAIDNCLRALNIKTIPLLILTHFHSDHVGAISGVVKDRLIGQVWISNLHQPESAYERAMKELVGIEVKSVTKGESYLFPESNVEIKVLWPQSNGVNFKELPGDGSKINNSSISLILKTNDLSVFAGGDIEPEVQEVITTSGLLSDVDLLKVSHHGSAYQYVPMLDILKPEIAIISVGSENSYGHPDVEFVNELEKRSISVWRTDLSGGISVAPTNKIRVTGKEWWKIRWD</sequence>
<evidence type="ECO:0000256" key="2">
    <source>
        <dbReference type="ARBA" id="ARBA00022475"/>
    </source>
</evidence>
<feature type="transmembrane region" description="Helical" evidence="6">
    <location>
        <begin position="393"/>
        <end position="409"/>
    </location>
</feature>
<dbReference type="SUPFAM" id="SSF56281">
    <property type="entry name" value="Metallo-hydrolase/oxidoreductase"/>
    <property type="match status" value="1"/>
</dbReference>
<name>A0A6J5YLF2_9ZZZZ</name>
<organism evidence="9">
    <name type="scientific">freshwater metagenome</name>
    <dbReference type="NCBI Taxonomy" id="449393"/>
    <lineage>
        <taxon>unclassified sequences</taxon>
        <taxon>metagenomes</taxon>
        <taxon>ecological metagenomes</taxon>
    </lineage>
</organism>
<feature type="transmembrane region" description="Helical" evidence="6">
    <location>
        <begin position="367"/>
        <end position="386"/>
    </location>
</feature>
<feature type="transmembrane region" description="Helical" evidence="6">
    <location>
        <begin position="421"/>
        <end position="440"/>
    </location>
</feature>
<keyword evidence="3 6" id="KW-0812">Transmembrane</keyword>
<feature type="transmembrane region" description="Helical" evidence="6">
    <location>
        <begin position="233"/>
        <end position="250"/>
    </location>
</feature>
<feature type="transmembrane region" description="Helical" evidence="6">
    <location>
        <begin position="279"/>
        <end position="296"/>
    </location>
</feature>
<proteinExistence type="predicted"/>
<feature type="transmembrane region" description="Helical" evidence="6">
    <location>
        <begin position="302"/>
        <end position="320"/>
    </location>
</feature>
<dbReference type="Pfam" id="PF03772">
    <property type="entry name" value="Competence"/>
    <property type="match status" value="1"/>
</dbReference>
<gene>
    <name evidence="9" type="ORF">UFOPK4028_00048</name>
</gene>
<reference evidence="9" key="1">
    <citation type="submission" date="2020-05" db="EMBL/GenBank/DDBJ databases">
        <authorList>
            <person name="Chiriac C."/>
            <person name="Salcher M."/>
            <person name="Ghai R."/>
            <person name="Kavagutti S V."/>
        </authorList>
    </citation>
    <scope>NUCLEOTIDE SEQUENCE</scope>
</reference>
<feature type="transmembrane region" description="Helical" evidence="6">
    <location>
        <begin position="204"/>
        <end position="226"/>
    </location>
</feature>
<evidence type="ECO:0000256" key="6">
    <source>
        <dbReference type="SAM" id="Phobius"/>
    </source>
</evidence>
<dbReference type="InterPro" id="IPR052159">
    <property type="entry name" value="Competence_DNA_uptake"/>
</dbReference>
<feature type="domain" description="ComEC/Rec2-related protein" evidence="8">
    <location>
        <begin position="183"/>
        <end position="439"/>
    </location>
</feature>
<keyword evidence="4 6" id="KW-1133">Transmembrane helix</keyword>
<protein>
    <submittedName>
        <fullName evidence="9">Unannotated protein</fullName>
    </submittedName>
</protein>
<evidence type="ECO:0000259" key="7">
    <source>
        <dbReference type="Pfam" id="PF00753"/>
    </source>
</evidence>
<evidence type="ECO:0000256" key="5">
    <source>
        <dbReference type="ARBA" id="ARBA00023136"/>
    </source>
</evidence>
<evidence type="ECO:0000256" key="3">
    <source>
        <dbReference type="ARBA" id="ARBA00022692"/>
    </source>
</evidence>
<dbReference type="InterPro" id="IPR001279">
    <property type="entry name" value="Metallo-B-lactamas"/>
</dbReference>
<feature type="transmembrane region" description="Helical" evidence="6">
    <location>
        <begin position="28"/>
        <end position="44"/>
    </location>
</feature>
<dbReference type="InterPro" id="IPR035681">
    <property type="entry name" value="ComA-like_MBL"/>
</dbReference>
<accession>A0A6J5YLF2</accession>
<feature type="domain" description="Metallo-beta-lactamase" evidence="7">
    <location>
        <begin position="477"/>
        <end position="677"/>
    </location>
</feature>
<dbReference type="AlphaFoldDB" id="A0A6J5YLF2"/>
<dbReference type="Gene3D" id="3.60.15.10">
    <property type="entry name" value="Ribonuclease Z/Hydroxyacylglutathione hydrolase-like"/>
    <property type="match status" value="1"/>
</dbReference>
<dbReference type="PANTHER" id="PTHR30619">
    <property type="entry name" value="DNA INTERNALIZATION/COMPETENCE PROTEIN COMEC/REC2"/>
    <property type="match status" value="1"/>
</dbReference>
<dbReference type="GO" id="GO:0005886">
    <property type="term" value="C:plasma membrane"/>
    <property type="evidence" value="ECO:0007669"/>
    <property type="project" value="UniProtKB-SubCell"/>
</dbReference>
<comment type="subcellular location">
    <subcellularLocation>
        <location evidence="1">Cell membrane</location>
        <topology evidence="1">Multi-pass membrane protein</topology>
    </subcellularLocation>
</comment>
<evidence type="ECO:0000313" key="9">
    <source>
        <dbReference type="EMBL" id="CAB4329698.1"/>
    </source>
</evidence>
<keyword evidence="5 6" id="KW-0472">Membrane</keyword>
<dbReference type="NCBIfam" id="TIGR00360">
    <property type="entry name" value="ComEC_N-term"/>
    <property type="match status" value="1"/>
</dbReference>
<feature type="transmembrane region" description="Helical" evidence="6">
    <location>
        <begin position="332"/>
        <end position="355"/>
    </location>
</feature>
<dbReference type="InterPro" id="IPR004477">
    <property type="entry name" value="ComEC_N"/>
</dbReference>
<keyword evidence="2" id="KW-1003">Cell membrane</keyword>
<dbReference type="CDD" id="cd07731">
    <property type="entry name" value="ComA-like_MBL-fold"/>
    <property type="match status" value="1"/>
</dbReference>
<evidence type="ECO:0000256" key="4">
    <source>
        <dbReference type="ARBA" id="ARBA00022989"/>
    </source>
</evidence>
<dbReference type="Pfam" id="PF00753">
    <property type="entry name" value="Lactamase_B"/>
    <property type="match status" value="1"/>
</dbReference>
<dbReference type="InterPro" id="IPR036866">
    <property type="entry name" value="RibonucZ/Hydroxyglut_hydro"/>
</dbReference>
<evidence type="ECO:0000259" key="8">
    <source>
        <dbReference type="Pfam" id="PF03772"/>
    </source>
</evidence>
<dbReference type="EMBL" id="CAESAC010000003">
    <property type="protein sequence ID" value="CAB4329698.1"/>
    <property type="molecule type" value="Genomic_DNA"/>
</dbReference>
<dbReference type="PANTHER" id="PTHR30619:SF1">
    <property type="entry name" value="RECOMBINATION PROTEIN 2"/>
    <property type="match status" value="1"/>
</dbReference>